<dbReference type="Proteomes" id="UP001054897">
    <property type="component" value="Chromosome"/>
</dbReference>
<protein>
    <submittedName>
        <fullName evidence="3">PA2779 family protein</fullName>
    </submittedName>
</protein>
<dbReference type="InterPro" id="IPR046735">
    <property type="entry name" value="PA2779-like"/>
</dbReference>
<keyword evidence="1" id="KW-0812">Transmembrane</keyword>
<proteinExistence type="predicted"/>
<keyword evidence="1" id="KW-1133">Transmembrane helix</keyword>
<dbReference type="EMBL" id="CP099397">
    <property type="protein sequence ID" value="USR41507.1"/>
    <property type="molecule type" value="Genomic_DNA"/>
</dbReference>
<accession>A0ABY5AD86</accession>
<evidence type="ECO:0000313" key="3">
    <source>
        <dbReference type="EMBL" id="USR41507.1"/>
    </source>
</evidence>
<sequence>MNKNFLSLISHLLMVCLFVATLPAQASMIGTQDVLAEQSLAADRAKIDDFLARDNVQQALQSMDVAPDLARQRVDAMTPAEIASLSQRIDSMPVAGALSGTDFVIILLVAILVVLIL</sequence>
<reference evidence="3" key="1">
    <citation type="submission" date="2022-06" db="EMBL/GenBank/DDBJ databases">
        <title>Complete genome of Pseudomonas hydrolytica DSWY01T.</title>
        <authorList>
            <person name="Jung J."/>
            <person name="Jeon C.O."/>
        </authorList>
    </citation>
    <scope>NUCLEOTIDE SEQUENCE</scope>
    <source>
        <strain evidence="3">DSWY01</strain>
    </source>
</reference>
<name>A0ABY5AD86_9GAMM</name>
<keyword evidence="4" id="KW-1185">Reference proteome</keyword>
<evidence type="ECO:0000313" key="4">
    <source>
        <dbReference type="Proteomes" id="UP001054897"/>
    </source>
</evidence>
<gene>
    <name evidence="3" type="ORF">L1F06_008790</name>
</gene>
<feature type="signal peptide" evidence="2">
    <location>
        <begin position="1"/>
        <end position="26"/>
    </location>
</feature>
<dbReference type="GeneID" id="300081063"/>
<feature type="chain" id="PRO_5047115324" evidence="2">
    <location>
        <begin position="27"/>
        <end position="117"/>
    </location>
</feature>
<dbReference type="RefSeq" id="WP_003243520.1">
    <property type="nucleotide sequence ID" value="NZ_CP099397.1"/>
</dbReference>
<evidence type="ECO:0000256" key="2">
    <source>
        <dbReference type="SAM" id="SignalP"/>
    </source>
</evidence>
<dbReference type="Pfam" id="PF20332">
    <property type="entry name" value="DUF6627"/>
    <property type="match status" value="1"/>
</dbReference>
<organism evidence="3 4">
    <name type="scientific">Ectopseudomonas hydrolytica</name>
    <dbReference type="NCBI Taxonomy" id="2493633"/>
    <lineage>
        <taxon>Bacteria</taxon>
        <taxon>Pseudomonadati</taxon>
        <taxon>Pseudomonadota</taxon>
        <taxon>Gammaproteobacteria</taxon>
        <taxon>Pseudomonadales</taxon>
        <taxon>Pseudomonadaceae</taxon>
        <taxon>Ectopseudomonas</taxon>
    </lineage>
</organism>
<keyword evidence="1" id="KW-0472">Membrane</keyword>
<keyword evidence="2" id="KW-0732">Signal</keyword>
<evidence type="ECO:0000256" key="1">
    <source>
        <dbReference type="SAM" id="Phobius"/>
    </source>
</evidence>
<dbReference type="NCBIfam" id="NF033919">
    <property type="entry name" value="PA2779_fam"/>
    <property type="match status" value="1"/>
</dbReference>
<feature type="transmembrane region" description="Helical" evidence="1">
    <location>
        <begin position="94"/>
        <end position="116"/>
    </location>
</feature>